<organism evidence="2 3">
    <name type="scientific">Desulfurobacterium indicum</name>
    <dbReference type="NCBI Taxonomy" id="1914305"/>
    <lineage>
        <taxon>Bacteria</taxon>
        <taxon>Pseudomonadati</taxon>
        <taxon>Aquificota</taxon>
        <taxon>Aquificia</taxon>
        <taxon>Desulfurobacteriales</taxon>
        <taxon>Desulfurobacteriaceae</taxon>
        <taxon>Desulfurobacterium</taxon>
    </lineage>
</organism>
<evidence type="ECO:0000259" key="1">
    <source>
        <dbReference type="Pfam" id="PF08378"/>
    </source>
</evidence>
<gene>
    <name evidence="2" type="ORF">BLW93_00690</name>
</gene>
<proteinExistence type="predicted"/>
<evidence type="ECO:0000313" key="2">
    <source>
        <dbReference type="EMBL" id="OMH41219.1"/>
    </source>
</evidence>
<dbReference type="Pfam" id="PF08378">
    <property type="entry name" value="NERD"/>
    <property type="match status" value="1"/>
</dbReference>
<comment type="caution">
    <text evidence="2">The sequence shown here is derived from an EMBL/GenBank/DDBJ whole genome shotgun (WGS) entry which is preliminary data.</text>
</comment>
<keyword evidence="3" id="KW-1185">Reference proteome</keyword>
<dbReference type="AlphaFoldDB" id="A0A1R1MN90"/>
<evidence type="ECO:0000313" key="3">
    <source>
        <dbReference type="Proteomes" id="UP000187408"/>
    </source>
</evidence>
<reference evidence="2 3" key="1">
    <citation type="submission" date="2016-10" db="EMBL/GenBank/DDBJ databases">
        <title>Genome sequence of a sulfur-reducing bacterium Desulfurobacterium indicum K6013.</title>
        <authorList>
            <person name="Cao J."/>
            <person name="Shao Z."/>
            <person name="Alain K."/>
            <person name="Jebbar M."/>
        </authorList>
    </citation>
    <scope>NUCLEOTIDE SEQUENCE [LARGE SCALE GENOMIC DNA]</scope>
    <source>
        <strain evidence="2 3">K6013</strain>
    </source>
</reference>
<feature type="domain" description="NERD" evidence="1">
    <location>
        <begin position="15"/>
        <end position="128"/>
    </location>
</feature>
<dbReference type="OrthoDB" id="3078467at2"/>
<dbReference type="STRING" id="1914305.BLW93_00690"/>
<name>A0A1R1MN90_9BACT</name>
<dbReference type="Proteomes" id="UP000187408">
    <property type="component" value="Unassembled WGS sequence"/>
</dbReference>
<dbReference type="InterPro" id="IPR011528">
    <property type="entry name" value="NERD"/>
</dbReference>
<protein>
    <recommendedName>
        <fullName evidence="1">NERD domain-containing protein</fullName>
    </recommendedName>
</protein>
<sequence length="279" mass="32996">MSIILINRLIPDKKNYRWFGEIDAVIYGEGNVYCVEVKRYKGIIDFLQKKRVITKKSLIFKREIEIESGEIDDSKIVVYRKTYDYEDSKIYPNPMLRTKSRIEKLKEYLISKDRRFVKVAFIPVVAFCDGDSDISKIHSFDKGFIYVSEILDFIKFCKNKRFAEVYQSWIKDGIESLPTWDYIKNTEGEWIYGELVEDEFSCKTREDGIYRIPYCDVRAIFVHDLDSHYLLVVRKLDGSSEEIPVTKGKVKFNKFDRICEFSLKHIKEIYVGTKNFSFG</sequence>
<accession>A0A1R1MN90</accession>
<dbReference type="RefSeq" id="WP_076712191.1">
    <property type="nucleotide sequence ID" value="NZ_MOEN01000002.1"/>
</dbReference>
<dbReference type="EMBL" id="MOEN01000002">
    <property type="protein sequence ID" value="OMH41219.1"/>
    <property type="molecule type" value="Genomic_DNA"/>
</dbReference>